<gene>
    <name evidence="1" type="ORF">F2Q69_00015863</name>
</gene>
<dbReference type="EMBL" id="QGKX02000996">
    <property type="protein sequence ID" value="KAF3555877.1"/>
    <property type="molecule type" value="Genomic_DNA"/>
</dbReference>
<sequence>MSRGSVSIDVRGGMSIDVEWVWAVDGRMVSVDGGRRVSFDEQVMLSIDALRLLLRMVCSRSVGSEKRSVCSLLLVLLGMHLKRQEIILSIFADYLSPELGPRLSLVDLEKVSIDSNNGVSINTPFSPSINATRELSIDEPSRERYRTGLTCSLG</sequence>
<accession>A0A8S9QVZ0</accession>
<organism evidence="1 2">
    <name type="scientific">Brassica cretica</name>
    <name type="common">Mustard</name>
    <dbReference type="NCBI Taxonomy" id="69181"/>
    <lineage>
        <taxon>Eukaryota</taxon>
        <taxon>Viridiplantae</taxon>
        <taxon>Streptophyta</taxon>
        <taxon>Embryophyta</taxon>
        <taxon>Tracheophyta</taxon>
        <taxon>Spermatophyta</taxon>
        <taxon>Magnoliopsida</taxon>
        <taxon>eudicotyledons</taxon>
        <taxon>Gunneridae</taxon>
        <taxon>Pentapetalae</taxon>
        <taxon>rosids</taxon>
        <taxon>malvids</taxon>
        <taxon>Brassicales</taxon>
        <taxon>Brassicaceae</taxon>
        <taxon>Brassiceae</taxon>
        <taxon>Brassica</taxon>
    </lineage>
</organism>
<proteinExistence type="predicted"/>
<evidence type="ECO:0000313" key="2">
    <source>
        <dbReference type="Proteomes" id="UP000712600"/>
    </source>
</evidence>
<comment type="caution">
    <text evidence="1">The sequence shown here is derived from an EMBL/GenBank/DDBJ whole genome shotgun (WGS) entry which is preliminary data.</text>
</comment>
<name>A0A8S9QVZ0_BRACR</name>
<dbReference type="Proteomes" id="UP000712600">
    <property type="component" value="Unassembled WGS sequence"/>
</dbReference>
<dbReference type="AlphaFoldDB" id="A0A8S9QVZ0"/>
<protein>
    <submittedName>
        <fullName evidence="1">Uncharacterized protein</fullName>
    </submittedName>
</protein>
<evidence type="ECO:0000313" key="1">
    <source>
        <dbReference type="EMBL" id="KAF3555877.1"/>
    </source>
</evidence>
<reference evidence="1" key="1">
    <citation type="submission" date="2019-12" db="EMBL/GenBank/DDBJ databases">
        <title>Genome sequencing and annotation of Brassica cretica.</title>
        <authorList>
            <person name="Studholme D.J."/>
            <person name="Sarris P."/>
        </authorList>
    </citation>
    <scope>NUCLEOTIDE SEQUENCE</scope>
    <source>
        <strain evidence="1">PFS-109/04</strain>
        <tissue evidence="1">Leaf</tissue>
    </source>
</reference>